<evidence type="ECO:0000313" key="7">
    <source>
        <dbReference type="Proteomes" id="UP001163115"/>
    </source>
</evidence>
<protein>
    <submittedName>
        <fullName evidence="6">LysR family transcriptional regulator</fullName>
    </submittedName>
</protein>
<evidence type="ECO:0000259" key="5">
    <source>
        <dbReference type="PROSITE" id="PS50931"/>
    </source>
</evidence>
<gene>
    <name evidence="6" type="ORF">OW255_10965</name>
</gene>
<dbReference type="RefSeq" id="WP_268114129.1">
    <property type="nucleotide sequence ID" value="NZ_CP113524.1"/>
</dbReference>
<dbReference type="InterPro" id="IPR050950">
    <property type="entry name" value="HTH-type_LysR_regulators"/>
</dbReference>
<keyword evidence="4" id="KW-0804">Transcription</keyword>
<dbReference type="PANTHER" id="PTHR30419:SF8">
    <property type="entry name" value="NITROGEN ASSIMILATION TRANSCRIPTIONAL ACTIVATOR-RELATED"/>
    <property type="match status" value="1"/>
</dbReference>
<accession>A0ABY7A613</accession>
<reference evidence="6" key="1">
    <citation type="submission" date="2022-11" db="EMBL/GenBank/DDBJ databases">
        <title>Lacrimispora xylanolytica sy1, complete genome.</title>
        <authorList>
            <person name="Choi S."/>
        </authorList>
    </citation>
    <scope>NUCLEOTIDE SEQUENCE</scope>
    <source>
        <strain evidence="6">Sy1</strain>
    </source>
</reference>
<dbReference type="Proteomes" id="UP001163115">
    <property type="component" value="Chromosome"/>
</dbReference>
<keyword evidence="7" id="KW-1185">Reference proteome</keyword>
<dbReference type="InterPro" id="IPR005119">
    <property type="entry name" value="LysR_subst-bd"/>
</dbReference>
<dbReference type="PROSITE" id="PS50931">
    <property type="entry name" value="HTH_LYSR"/>
    <property type="match status" value="1"/>
</dbReference>
<comment type="similarity">
    <text evidence="1">Belongs to the LysR transcriptional regulatory family.</text>
</comment>
<dbReference type="Pfam" id="PF00126">
    <property type="entry name" value="HTH_1"/>
    <property type="match status" value="1"/>
</dbReference>
<feature type="domain" description="HTH lysR-type" evidence="5">
    <location>
        <begin position="2"/>
        <end position="59"/>
    </location>
</feature>
<evidence type="ECO:0000313" key="6">
    <source>
        <dbReference type="EMBL" id="WAJ22104.1"/>
    </source>
</evidence>
<dbReference type="PRINTS" id="PR00039">
    <property type="entry name" value="HTHLYSR"/>
</dbReference>
<dbReference type="InterPro" id="IPR036390">
    <property type="entry name" value="WH_DNA-bd_sf"/>
</dbReference>
<proteinExistence type="inferred from homology"/>
<dbReference type="Gene3D" id="3.40.190.290">
    <property type="match status" value="1"/>
</dbReference>
<dbReference type="SUPFAM" id="SSF53850">
    <property type="entry name" value="Periplasmic binding protein-like II"/>
    <property type="match status" value="1"/>
</dbReference>
<dbReference type="InterPro" id="IPR036388">
    <property type="entry name" value="WH-like_DNA-bd_sf"/>
</dbReference>
<dbReference type="EMBL" id="CP113524">
    <property type="protein sequence ID" value="WAJ22104.1"/>
    <property type="molecule type" value="Genomic_DNA"/>
</dbReference>
<keyword evidence="3" id="KW-0238">DNA-binding</keyword>
<dbReference type="Gene3D" id="1.10.10.10">
    <property type="entry name" value="Winged helix-like DNA-binding domain superfamily/Winged helix DNA-binding domain"/>
    <property type="match status" value="1"/>
</dbReference>
<evidence type="ECO:0000256" key="2">
    <source>
        <dbReference type="ARBA" id="ARBA00023015"/>
    </source>
</evidence>
<organism evidence="6 7">
    <name type="scientific">Lacrimispora xylanolytica</name>
    <dbReference type="NCBI Taxonomy" id="29375"/>
    <lineage>
        <taxon>Bacteria</taxon>
        <taxon>Bacillati</taxon>
        <taxon>Bacillota</taxon>
        <taxon>Clostridia</taxon>
        <taxon>Lachnospirales</taxon>
        <taxon>Lachnospiraceae</taxon>
        <taxon>Lacrimispora</taxon>
    </lineage>
</organism>
<sequence length="305" mass="34844">MINEKQIYYLLTVAEERNITAAAQKLYISQPALSRLILDLEHTLGTSLFIRNRGNLKPTKAGEVYLRGCKEVLAISRSVTKEISDLNNSLSGRITLGLTSLTGEFIFPAILDTFEQKFPKVELLLIEERMSALLETVKSGKTDMAFVYQTDDPELEYRLFLENPIYLQVPPYFLETKTLWIPGSQNPSILPESLSGQPMILLKKGRSMREVADRFLMQYQITPGKVIETENIHLASSLVRLNKGFTFVPSIAMHHFSRSNNTNYYCQIKDYPMKRSLYCCYRKHGYLTAGEQFLINMIPEILGHS</sequence>
<name>A0ABY7A613_9FIRM</name>
<dbReference type="CDD" id="cd05466">
    <property type="entry name" value="PBP2_LTTR_substrate"/>
    <property type="match status" value="1"/>
</dbReference>
<dbReference type="InterPro" id="IPR000847">
    <property type="entry name" value="LysR_HTH_N"/>
</dbReference>
<evidence type="ECO:0000256" key="1">
    <source>
        <dbReference type="ARBA" id="ARBA00009437"/>
    </source>
</evidence>
<dbReference type="SUPFAM" id="SSF46785">
    <property type="entry name" value="Winged helix' DNA-binding domain"/>
    <property type="match status" value="1"/>
</dbReference>
<dbReference type="PANTHER" id="PTHR30419">
    <property type="entry name" value="HTH-TYPE TRANSCRIPTIONAL REGULATOR YBHD"/>
    <property type="match status" value="1"/>
</dbReference>
<keyword evidence="2" id="KW-0805">Transcription regulation</keyword>
<dbReference type="Pfam" id="PF03466">
    <property type="entry name" value="LysR_substrate"/>
    <property type="match status" value="1"/>
</dbReference>
<evidence type="ECO:0000256" key="3">
    <source>
        <dbReference type="ARBA" id="ARBA00023125"/>
    </source>
</evidence>
<evidence type="ECO:0000256" key="4">
    <source>
        <dbReference type="ARBA" id="ARBA00023163"/>
    </source>
</evidence>